<name>A0A812RW40_9DINO</name>
<dbReference type="SMART" id="SM00054">
    <property type="entry name" value="EFh"/>
    <property type="match status" value="4"/>
</dbReference>
<evidence type="ECO:0000313" key="6">
    <source>
        <dbReference type="Proteomes" id="UP000604046"/>
    </source>
</evidence>
<dbReference type="Gene3D" id="1.10.238.10">
    <property type="entry name" value="EF-hand"/>
    <property type="match status" value="3"/>
</dbReference>
<keyword evidence="1" id="KW-0677">Repeat</keyword>
<feature type="domain" description="EF-hand" evidence="4">
    <location>
        <begin position="262"/>
        <end position="297"/>
    </location>
</feature>
<dbReference type="InterPro" id="IPR018247">
    <property type="entry name" value="EF_Hand_1_Ca_BS"/>
</dbReference>
<dbReference type="SUPFAM" id="SSF47473">
    <property type="entry name" value="EF-hand"/>
    <property type="match status" value="3"/>
</dbReference>
<organism evidence="5 6">
    <name type="scientific">Symbiodinium natans</name>
    <dbReference type="NCBI Taxonomy" id="878477"/>
    <lineage>
        <taxon>Eukaryota</taxon>
        <taxon>Sar</taxon>
        <taxon>Alveolata</taxon>
        <taxon>Dinophyceae</taxon>
        <taxon>Suessiales</taxon>
        <taxon>Symbiodiniaceae</taxon>
        <taxon>Symbiodinium</taxon>
    </lineage>
</organism>
<evidence type="ECO:0000256" key="2">
    <source>
        <dbReference type="ARBA" id="ARBA00022837"/>
    </source>
</evidence>
<dbReference type="PROSITE" id="PS00018">
    <property type="entry name" value="EF_HAND_1"/>
    <property type="match status" value="2"/>
</dbReference>
<dbReference type="OrthoDB" id="445443at2759"/>
<protein>
    <submittedName>
        <fullName evidence="5">CML12 protein</fullName>
    </submittedName>
</protein>
<dbReference type="InterPro" id="IPR050403">
    <property type="entry name" value="Myosin_RLC"/>
</dbReference>
<dbReference type="InterPro" id="IPR011992">
    <property type="entry name" value="EF-hand-dom_pair"/>
</dbReference>
<evidence type="ECO:0000256" key="3">
    <source>
        <dbReference type="SAM" id="MobiDB-lite"/>
    </source>
</evidence>
<feature type="compositionally biased region" description="Basic and acidic residues" evidence="3">
    <location>
        <begin position="456"/>
        <end position="471"/>
    </location>
</feature>
<keyword evidence="2" id="KW-0106">Calcium</keyword>
<evidence type="ECO:0000256" key="1">
    <source>
        <dbReference type="ARBA" id="ARBA00022737"/>
    </source>
</evidence>
<dbReference type="Pfam" id="PF13202">
    <property type="entry name" value="EF-hand_5"/>
    <property type="match status" value="1"/>
</dbReference>
<gene>
    <name evidence="5" type="primary">CML12</name>
    <name evidence="5" type="ORF">SNAT2548_LOCUS25006</name>
</gene>
<proteinExistence type="predicted"/>
<dbReference type="PROSITE" id="PS50222">
    <property type="entry name" value="EF_HAND_2"/>
    <property type="match status" value="4"/>
</dbReference>
<feature type="domain" description="EF-hand" evidence="4">
    <location>
        <begin position="178"/>
        <end position="213"/>
    </location>
</feature>
<feature type="domain" description="EF-hand" evidence="4">
    <location>
        <begin position="302"/>
        <end position="337"/>
    </location>
</feature>
<sequence length="491" mass="55779">MPKPHAPNSRHSACQHRNADDIIEALADFGIKASSRTEKLALKSVLSEHEGDEVGFNNFCTIIEEARSKLRSTRSLAVFQAWKYADKEDAGGLNAEAVMQLLEDLQLASGKDSLERQYVEAMVSDCRTDPVTGLIGLTEVEFLVSAVREYMMQCQRSRERELQADYELSDKMFQEFRSQLIKFHESFTELDDDDSGALDEQEAMNLLTHFGCLSNVSSMPIEKKIQAQEIIEWYLNESEDHTLSFPRFLSVVKHLRSLGMDEKLEVVESLFNQYDRDQSGKLTIKDVCQILMDLEIKPRTVLEQEHMAQLIEEADSEGSGQLNVNELLLLVQRINERVAELDRMEILKKAQALNFTTKQASTLWETFEELDEEHEGLVPINQVEQALSVMRWQLPGARLQRYANEIDVDGNGHLDFLEFLHLMRRVLDDVQTSGPKLQADGNLATDATREDDENEAGDRKDGKRLSGERPGKEKRKKNATVPKMGAAVKKT</sequence>
<reference evidence="5" key="1">
    <citation type="submission" date="2021-02" db="EMBL/GenBank/DDBJ databases">
        <authorList>
            <person name="Dougan E. K."/>
            <person name="Rhodes N."/>
            <person name="Thang M."/>
            <person name="Chan C."/>
        </authorList>
    </citation>
    <scope>NUCLEOTIDE SEQUENCE</scope>
</reference>
<dbReference type="Pfam" id="PF13499">
    <property type="entry name" value="EF-hand_7"/>
    <property type="match status" value="1"/>
</dbReference>
<keyword evidence="6" id="KW-1185">Reference proteome</keyword>
<evidence type="ECO:0000313" key="5">
    <source>
        <dbReference type="EMBL" id="CAE7454829.1"/>
    </source>
</evidence>
<accession>A0A812RW40</accession>
<dbReference type="EMBL" id="CAJNDS010002376">
    <property type="protein sequence ID" value="CAE7454829.1"/>
    <property type="molecule type" value="Genomic_DNA"/>
</dbReference>
<feature type="domain" description="EF-hand" evidence="4">
    <location>
        <begin position="394"/>
        <end position="429"/>
    </location>
</feature>
<dbReference type="GO" id="GO:0005509">
    <property type="term" value="F:calcium ion binding"/>
    <property type="evidence" value="ECO:0007669"/>
    <property type="project" value="InterPro"/>
</dbReference>
<dbReference type="PANTHER" id="PTHR23049">
    <property type="entry name" value="MYOSIN REGULATORY LIGHT CHAIN 2"/>
    <property type="match status" value="1"/>
</dbReference>
<feature type="region of interest" description="Disordered" evidence="3">
    <location>
        <begin position="433"/>
        <end position="491"/>
    </location>
</feature>
<evidence type="ECO:0000259" key="4">
    <source>
        <dbReference type="PROSITE" id="PS50222"/>
    </source>
</evidence>
<dbReference type="AlphaFoldDB" id="A0A812RW40"/>
<dbReference type="Proteomes" id="UP000604046">
    <property type="component" value="Unassembled WGS sequence"/>
</dbReference>
<dbReference type="InterPro" id="IPR002048">
    <property type="entry name" value="EF_hand_dom"/>
</dbReference>
<comment type="caution">
    <text evidence="5">The sequence shown here is derived from an EMBL/GenBank/DDBJ whole genome shotgun (WGS) entry which is preliminary data.</text>
</comment>